<sequence length="220" mass="25455">MAIASLSLTTSFTIIEILNMLDGKRVVYRDSRTLSNIVALKTLPGSQKNFFREFKSYMQFRLVGSNLEVELNWKSKLKQLVEISENLIKLHEAEYIYGDFRSDVYSFGIIIAKMSTGKPHYDMTNQCMDPFNRPITSYIYNELSRWRIIWVLPYVTPEILMQQAEKALLSEGLTRKIIFTQSTDIYSLEIIMIEISTGSRAFDGHDFENLAVKILYGNMT</sequence>
<dbReference type="SUPFAM" id="SSF56112">
    <property type="entry name" value="Protein kinase-like (PK-like)"/>
    <property type="match status" value="2"/>
</dbReference>
<dbReference type="Proteomes" id="UP000266673">
    <property type="component" value="Unassembled WGS sequence"/>
</dbReference>
<dbReference type="GO" id="GO:0004672">
    <property type="term" value="F:protein kinase activity"/>
    <property type="evidence" value="ECO:0007669"/>
    <property type="project" value="InterPro"/>
</dbReference>
<name>A0A397UDE4_9GLOM</name>
<comment type="caution">
    <text evidence="2">The sequence shown here is derived from an EMBL/GenBank/DDBJ whole genome shotgun (WGS) entry which is preliminary data.</text>
</comment>
<protein>
    <recommendedName>
        <fullName evidence="1">Protein kinase domain-containing protein</fullName>
    </recommendedName>
</protein>
<organism evidence="2 3">
    <name type="scientific">Gigaspora rosea</name>
    <dbReference type="NCBI Taxonomy" id="44941"/>
    <lineage>
        <taxon>Eukaryota</taxon>
        <taxon>Fungi</taxon>
        <taxon>Fungi incertae sedis</taxon>
        <taxon>Mucoromycota</taxon>
        <taxon>Glomeromycotina</taxon>
        <taxon>Glomeromycetes</taxon>
        <taxon>Diversisporales</taxon>
        <taxon>Gigasporaceae</taxon>
        <taxon>Gigaspora</taxon>
    </lineage>
</organism>
<accession>A0A397UDE4</accession>
<evidence type="ECO:0000313" key="3">
    <source>
        <dbReference type="Proteomes" id="UP000266673"/>
    </source>
</evidence>
<feature type="domain" description="Protein kinase" evidence="1">
    <location>
        <begin position="1"/>
        <end position="220"/>
    </location>
</feature>
<dbReference type="AlphaFoldDB" id="A0A397UDE4"/>
<dbReference type="InterPro" id="IPR011009">
    <property type="entry name" value="Kinase-like_dom_sf"/>
</dbReference>
<dbReference type="Gene3D" id="1.10.510.10">
    <property type="entry name" value="Transferase(Phosphotransferase) domain 1"/>
    <property type="match status" value="1"/>
</dbReference>
<evidence type="ECO:0000313" key="2">
    <source>
        <dbReference type="EMBL" id="RIB05373.1"/>
    </source>
</evidence>
<dbReference type="InterPro" id="IPR000719">
    <property type="entry name" value="Prot_kinase_dom"/>
</dbReference>
<proteinExistence type="predicted"/>
<evidence type="ECO:0000259" key="1">
    <source>
        <dbReference type="PROSITE" id="PS50011"/>
    </source>
</evidence>
<dbReference type="EMBL" id="QKWP01001992">
    <property type="protein sequence ID" value="RIB05373.1"/>
    <property type="molecule type" value="Genomic_DNA"/>
</dbReference>
<dbReference type="GO" id="GO:0005524">
    <property type="term" value="F:ATP binding"/>
    <property type="evidence" value="ECO:0007669"/>
    <property type="project" value="InterPro"/>
</dbReference>
<keyword evidence="3" id="KW-1185">Reference proteome</keyword>
<reference evidence="2 3" key="1">
    <citation type="submission" date="2018-06" db="EMBL/GenBank/DDBJ databases">
        <title>Comparative genomics reveals the genomic features of Rhizophagus irregularis, R. cerebriforme, R. diaphanum and Gigaspora rosea, and their symbiotic lifestyle signature.</title>
        <authorList>
            <person name="Morin E."/>
            <person name="San Clemente H."/>
            <person name="Chen E.C.H."/>
            <person name="De La Providencia I."/>
            <person name="Hainaut M."/>
            <person name="Kuo A."/>
            <person name="Kohler A."/>
            <person name="Murat C."/>
            <person name="Tang N."/>
            <person name="Roy S."/>
            <person name="Loubradou J."/>
            <person name="Henrissat B."/>
            <person name="Grigoriev I.V."/>
            <person name="Corradi N."/>
            <person name="Roux C."/>
            <person name="Martin F.M."/>
        </authorList>
    </citation>
    <scope>NUCLEOTIDE SEQUENCE [LARGE SCALE GENOMIC DNA]</scope>
    <source>
        <strain evidence="2 3">DAOM 194757</strain>
    </source>
</reference>
<dbReference type="PROSITE" id="PS50011">
    <property type="entry name" value="PROTEIN_KINASE_DOM"/>
    <property type="match status" value="1"/>
</dbReference>
<gene>
    <name evidence="2" type="ORF">C2G38_2219773</name>
</gene>